<gene>
    <name evidence="1" type="ORF">GCM10023185_36960</name>
</gene>
<dbReference type="SUPFAM" id="SSF140990">
    <property type="entry name" value="FtsH protease domain-like"/>
    <property type="match status" value="1"/>
</dbReference>
<proteinExistence type="predicted"/>
<comment type="caution">
    <text evidence="1">The sequence shown here is derived from an EMBL/GenBank/DDBJ whole genome shotgun (WGS) entry which is preliminary data.</text>
</comment>
<organism evidence="1 2">
    <name type="scientific">Hymenobacter saemangeumensis</name>
    <dbReference type="NCBI Taxonomy" id="1084522"/>
    <lineage>
        <taxon>Bacteria</taxon>
        <taxon>Pseudomonadati</taxon>
        <taxon>Bacteroidota</taxon>
        <taxon>Cytophagia</taxon>
        <taxon>Cytophagales</taxon>
        <taxon>Hymenobacteraceae</taxon>
        <taxon>Hymenobacter</taxon>
    </lineage>
</organism>
<accession>A0ABP8IR27</accession>
<protein>
    <recommendedName>
        <fullName evidence="3">Peptidase M41 domain-containing protein</fullName>
    </recommendedName>
</protein>
<evidence type="ECO:0000313" key="1">
    <source>
        <dbReference type="EMBL" id="GAA4366081.1"/>
    </source>
</evidence>
<name>A0ABP8IR27_9BACT</name>
<sequence>MQLCALFSSITFALTLDEQMLGFLRLAYYKRYKPEVLSTAYHEAGHGIVAALFAQELELVKLTVNRKALKRENRAYNGALHVSFFTKPLDTDFEAGDHLTLIALAGTCSRTLYTRGQEAVYDGITNMTFYVNRDAMDRTGAHEDWSIASLQSTRTQGYINAPKDVILNSGVRWVFNYLMQPDVWRATERLAEEIIRRPGLTLSNNQISRFLNKIGFTSYLAQHSKGLLSMRYPLSVNSLVL</sequence>
<dbReference type="Proteomes" id="UP001501153">
    <property type="component" value="Unassembled WGS sequence"/>
</dbReference>
<dbReference type="EMBL" id="BAABGZ010000075">
    <property type="protein sequence ID" value="GAA4366081.1"/>
    <property type="molecule type" value="Genomic_DNA"/>
</dbReference>
<evidence type="ECO:0000313" key="2">
    <source>
        <dbReference type="Proteomes" id="UP001501153"/>
    </source>
</evidence>
<dbReference type="InterPro" id="IPR037219">
    <property type="entry name" value="Peptidase_M41-like"/>
</dbReference>
<keyword evidence="2" id="KW-1185">Reference proteome</keyword>
<evidence type="ECO:0008006" key="3">
    <source>
        <dbReference type="Google" id="ProtNLM"/>
    </source>
</evidence>
<reference evidence="2" key="1">
    <citation type="journal article" date="2019" name="Int. J. Syst. Evol. Microbiol.">
        <title>The Global Catalogue of Microorganisms (GCM) 10K type strain sequencing project: providing services to taxonomists for standard genome sequencing and annotation.</title>
        <authorList>
            <consortium name="The Broad Institute Genomics Platform"/>
            <consortium name="The Broad Institute Genome Sequencing Center for Infectious Disease"/>
            <person name="Wu L."/>
            <person name="Ma J."/>
        </authorList>
    </citation>
    <scope>NUCLEOTIDE SEQUENCE [LARGE SCALE GENOMIC DNA]</scope>
    <source>
        <strain evidence="2">JCM 17923</strain>
    </source>
</reference>